<protein>
    <recommendedName>
        <fullName evidence="4">STAS domain-containing protein</fullName>
    </recommendedName>
</protein>
<accession>A0A517SCL1</accession>
<name>A0A517SCL1_9PLAN</name>
<dbReference type="InterPro" id="IPR036513">
    <property type="entry name" value="STAS_dom_sf"/>
</dbReference>
<evidence type="ECO:0000313" key="2">
    <source>
        <dbReference type="EMBL" id="QDT53836.1"/>
    </source>
</evidence>
<dbReference type="AlphaFoldDB" id="A0A517SCL1"/>
<sequence>MAERKYTHGLSTRDEHGVTVVDIGDMEIWDGADLSLLRDTLAVLIQRERCRSIAVNMSTVKFVPSGFFGMLFDWFEQGVAVRLIAPQPRVMNMLWFRRFFTWESAERYRLKDSAPVTEREAEEWSRSEERARSGESDPGLAVASAI</sequence>
<dbReference type="KEGG" id="ccos:Pan44_18600"/>
<evidence type="ECO:0000256" key="1">
    <source>
        <dbReference type="SAM" id="MobiDB-lite"/>
    </source>
</evidence>
<keyword evidence="3" id="KW-1185">Reference proteome</keyword>
<dbReference type="SUPFAM" id="SSF52091">
    <property type="entry name" value="SpoIIaa-like"/>
    <property type="match status" value="1"/>
</dbReference>
<dbReference type="EMBL" id="CP036271">
    <property type="protein sequence ID" value="QDT53836.1"/>
    <property type="molecule type" value="Genomic_DNA"/>
</dbReference>
<gene>
    <name evidence="2" type="ORF">Pan44_18600</name>
</gene>
<dbReference type="Proteomes" id="UP000315700">
    <property type="component" value="Chromosome"/>
</dbReference>
<dbReference type="Gene3D" id="3.30.750.24">
    <property type="entry name" value="STAS domain"/>
    <property type="match status" value="1"/>
</dbReference>
<feature type="compositionally biased region" description="Basic and acidic residues" evidence="1">
    <location>
        <begin position="112"/>
        <end position="135"/>
    </location>
</feature>
<dbReference type="OrthoDB" id="214310at2"/>
<dbReference type="InParanoid" id="A0A517SCL1"/>
<dbReference type="RefSeq" id="WP_145029370.1">
    <property type="nucleotide sequence ID" value="NZ_CP036271.1"/>
</dbReference>
<feature type="region of interest" description="Disordered" evidence="1">
    <location>
        <begin position="112"/>
        <end position="146"/>
    </location>
</feature>
<proteinExistence type="predicted"/>
<evidence type="ECO:0008006" key="4">
    <source>
        <dbReference type="Google" id="ProtNLM"/>
    </source>
</evidence>
<reference evidence="2 3" key="1">
    <citation type="submission" date="2019-02" db="EMBL/GenBank/DDBJ databases">
        <title>Deep-cultivation of Planctomycetes and their phenomic and genomic characterization uncovers novel biology.</title>
        <authorList>
            <person name="Wiegand S."/>
            <person name="Jogler M."/>
            <person name="Boedeker C."/>
            <person name="Pinto D."/>
            <person name="Vollmers J."/>
            <person name="Rivas-Marin E."/>
            <person name="Kohn T."/>
            <person name="Peeters S.H."/>
            <person name="Heuer A."/>
            <person name="Rast P."/>
            <person name="Oberbeckmann S."/>
            <person name="Bunk B."/>
            <person name="Jeske O."/>
            <person name="Meyerdierks A."/>
            <person name="Storesund J.E."/>
            <person name="Kallscheuer N."/>
            <person name="Luecker S."/>
            <person name="Lage O.M."/>
            <person name="Pohl T."/>
            <person name="Merkel B.J."/>
            <person name="Hornburger P."/>
            <person name="Mueller R.-W."/>
            <person name="Bruemmer F."/>
            <person name="Labrenz M."/>
            <person name="Spormann A.M."/>
            <person name="Op den Camp H."/>
            <person name="Overmann J."/>
            <person name="Amann R."/>
            <person name="Jetten M.S.M."/>
            <person name="Mascher T."/>
            <person name="Medema M.H."/>
            <person name="Devos D.P."/>
            <person name="Kaster A.-K."/>
            <person name="Ovreas L."/>
            <person name="Rohde M."/>
            <person name="Galperin M.Y."/>
            <person name="Jogler C."/>
        </authorList>
    </citation>
    <scope>NUCLEOTIDE SEQUENCE [LARGE SCALE GENOMIC DNA]</scope>
    <source>
        <strain evidence="2 3">Pan44</strain>
    </source>
</reference>
<organism evidence="2 3">
    <name type="scientific">Caulifigura coniformis</name>
    <dbReference type="NCBI Taxonomy" id="2527983"/>
    <lineage>
        <taxon>Bacteria</taxon>
        <taxon>Pseudomonadati</taxon>
        <taxon>Planctomycetota</taxon>
        <taxon>Planctomycetia</taxon>
        <taxon>Planctomycetales</taxon>
        <taxon>Planctomycetaceae</taxon>
        <taxon>Caulifigura</taxon>
    </lineage>
</organism>
<evidence type="ECO:0000313" key="3">
    <source>
        <dbReference type="Proteomes" id="UP000315700"/>
    </source>
</evidence>